<sequence length="156" mass="17092">MNFSFVVFAVFAFVAVGNGTPIGGNVDDVSVANNSSAVENSNHIQCHEAGQKRTLLDYVNDNIASLKGYNNADNKCLAPKHTECWRVACQWCSAIFVCNHNDYDINPSCGRVAGLAQDIVNQCHTHPKHNAFHYAEGRQDVDGENWSVRVADSDCC</sequence>
<dbReference type="PANTHER" id="PTHR35605">
    <property type="entry name" value="ECP2 EFFECTOR PROTEIN DOMAIN-CONTAINING PROTEIN-RELATED"/>
    <property type="match status" value="1"/>
</dbReference>
<comment type="caution">
    <text evidence="2">The sequence shown here is derived from an EMBL/GenBank/DDBJ whole genome shotgun (WGS) entry which is preliminary data.</text>
</comment>
<dbReference type="EMBL" id="JAFIMR010000001">
    <property type="protein sequence ID" value="KAI1881803.1"/>
    <property type="molecule type" value="Genomic_DNA"/>
</dbReference>
<organism evidence="2 3">
    <name type="scientific">Neoarthrinium moseri</name>
    <dbReference type="NCBI Taxonomy" id="1658444"/>
    <lineage>
        <taxon>Eukaryota</taxon>
        <taxon>Fungi</taxon>
        <taxon>Dikarya</taxon>
        <taxon>Ascomycota</taxon>
        <taxon>Pezizomycotina</taxon>
        <taxon>Sordariomycetes</taxon>
        <taxon>Xylariomycetidae</taxon>
        <taxon>Amphisphaeriales</taxon>
        <taxon>Apiosporaceae</taxon>
        <taxon>Neoarthrinium</taxon>
    </lineage>
</organism>
<gene>
    <name evidence="2" type="ORF">JX265_000629</name>
</gene>
<protein>
    <submittedName>
        <fullName evidence="2">Uncharacterized protein</fullName>
    </submittedName>
</protein>
<dbReference type="AlphaFoldDB" id="A0A9Q0ASE8"/>
<keyword evidence="1" id="KW-0732">Signal</keyword>
<accession>A0A9Q0ASE8</accession>
<evidence type="ECO:0000313" key="3">
    <source>
        <dbReference type="Proteomes" id="UP000829685"/>
    </source>
</evidence>
<reference evidence="2" key="1">
    <citation type="submission" date="2021-03" db="EMBL/GenBank/DDBJ databases">
        <title>Revisited historic fungal species revealed as producer of novel bioactive compounds through whole genome sequencing and comparative genomics.</title>
        <authorList>
            <person name="Vignolle G.A."/>
            <person name="Hochenegger N."/>
            <person name="Mach R.L."/>
            <person name="Mach-Aigner A.R."/>
            <person name="Javad Rahimi M."/>
            <person name="Salim K.A."/>
            <person name="Chan C.M."/>
            <person name="Lim L.B.L."/>
            <person name="Cai F."/>
            <person name="Druzhinina I.S."/>
            <person name="U'Ren J.M."/>
            <person name="Derntl C."/>
        </authorList>
    </citation>
    <scope>NUCLEOTIDE SEQUENCE</scope>
    <source>
        <strain evidence="2">TUCIM 5799</strain>
    </source>
</reference>
<dbReference type="Proteomes" id="UP000829685">
    <property type="component" value="Unassembled WGS sequence"/>
</dbReference>
<dbReference type="PANTHER" id="PTHR35605:SF1">
    <property type="entry name" value="ECP2 EFFECTOR PROTEIN DOMAIN-CONTAINING PROTEIN-RELATED"/>
    <property type="match status" value="1"/>
</dbReference>
<keyword evidence="3" id="KW-1185">Reference proteome</keyword>
<proteinExistence type="predicted"/>
<feature type="signal peptide" evidence="1">
    <location>
        <begin position="1"/>
        <end position="19"/>
    </location>
</feature>
<name>A0A9Q0ASE8_9PEZI</name>
<evidence type="ECO:0000256" key="1">
    <source>
        <dbReference type="SAM" id="SignalP"/>
    </source>
</evidence>
<feature type="chain" id="PRO_5040343657" evidence="1">
    <location>
        <begin position="20"/>
        <end position="156"/>
    </location>
</feature>
<evidence type="ECO:0000313" key="2">
    <source>
        <dbReference type="EMBL" id="KAI1881803.1"/>
    </source>
</evidence>